<dbReference type="EC" id="1.8.3.2" evidence="6"/>
<dbReference type="PANTHER" id="PTHR12645">
    <property type="entry name" value="ALR/ERV"/>
    <property type="match status" value="1"/>
</dbReference>
<evidence type="ECO:0000256" key="3">
    <source>
        <dbReference type="ARBA" id="ARBA00022827"/>
    </source>
</evidence>
<evidence type="ECO:0000313" key="8">
    <source>
        <dbReference type="Proteomes" id="UP000186303"/>
    </source>
</evidence>
<sequence>MSSRFIRFFVLALLLLLIPSFIYLSHTRVGLVRNPQTGEWMVGGAMQSKQGYDPVWMKGPATTPYYDMGGLDKIIKSMPNPTLSVTEQPNPLPPIRPVVERPVDGAYAPEMTNATAKAELGRSTWRFLHTMMARFPEHPTKEQSENLREFLHLFSLLYPCGDCAAHFQQMLKEWPPQVLSRKNAELWLCNLHNKVNKRLKKPEFDCAKLNETYDCGCGPEQPGSVSLVNPQEATGMAKIMPIGVA</sequence>
<dbReference type="OMA" id="KEWPPQV"/>
<dbReference type="SUPFAM" id="SSF69000">
    <property type="entry name" value="FAD-dependent thiol oxidase"/>
    <property type="match status" value="1"/>
</dbReference>
<evidence type="ECO:0000256" key="2">
    <source>
        <dbReference type="ARBA" id="ARBA00022630"/>
    </source>
</evidence>
<dbReference type="GO" id="GO:0016971">
    <property type="term" value="F:flavin-dependent sulfhydryl oxidase activity"/>
    <property type="evidence" value="ECO:0007669"/>
    <property type="project" value="InterPro"/>
</dbReference>
<dbReference type="InterPro" id="IPR036774">
    <property type="entry name" value="ERV/ALR_sulphydryl_oxid_sf"/>
</dbReference>
<evidence type="ECO:0000313" key="7">
    <source>
        <dbReference type="EMBL" id="SHO78658.1"/>
    </source>
</evidence>
<name>M5E9G6_MALS4</name>
<comment type="cofactor">
    <cofactor evidence="1 6">
        <name>FAD</name>
        <dbReference type="ChEBI" id="CHEBI:57692"/>
    </cofactor>
</comment>
<keyword evidence="8" id="KW-1185">Reference proteome</keyword>
<protein>
    <recommendedName>
        <fullName evidence="6">Sulfhydryl oxidase</fullName>
        <ecNumber evidence="6">1.8.3.2</ecNumber>
    </recommendedName>
</protein>
<dbReference type="GO" id="GO:0050660">
    <property type="term" value="F:flavin adenine dinucleotide binding"/>
    <property type="evidence" value="ECO:0007669"/>
    <property type="project" value="TreeGrafter"/>
</dbReference>
<dbReference type="PANTHER" id="PTHR12645:SF1">
    <property type="entry name" value="FAD-LINKED SULFHYDRYL OXIDASE ERV2"/>
    <property type="match status" value="1"/>
</dbReference>
<evidence type="ECO:0000256" key="4">
    <source>
        <dbReference type="ARBA" id="ARBA00023002"/>
    </source>
</evidence>
<keyword evidence="5" id="KW-1015">Disulfide bond</keyword>
<keyword evidence="3 6" id="KW-0274">FAD</keyword>
<proteinExistence type="predicted"/>
<dbReference type="HOGENOM" id="CLU_070631_2_0_1"/>
<dbReference type="KEGG" id="msym:MSY001_2067"/>
<dbReference type="GO" id="GO:0005739">
    <property type="term" value="C:mitochondrion"/>
    <property type="evidence" value="ECO:0007669"/>
    <property type="project" value="TreeGrafter"/>
</dbReference>
<accession>M5E9G6</accession>
<dbReference type="InterPro" id="IPR017905">
    <property type="entry name" value="ERV/ALR_sulphydryl_oxidase"/>
</dbReference>
<keyword evidence="2 6" id="KW-0285">Flavoprotein</keyword>
<evidence type="ECO:0000256" key="6">
    <source>
        <dbReference type="RuleBase" id="RU371123"/>
    </source>
</evidence>
<keyword evidence="4 6" id="KW-0560">Oxidoreductase</keyword>
<dbReference type="FunFam" id="1.20.120.310:FF:000002">
    <property type="entry name" value="Sulfhydryl oxidase"/>
    <property type="match status" value="1"/>
</dbReference>
<dbReference type="AlphaFoldDB" id="M5E9G6"/>
<dbReference type="PROSITE" id="PS51324">
    <property type="entry name" value="ERV_ALR"/>
    <property type="match status" value="1"/>
</dbReference>
<dbReference type="Gene3D" id="1.20.120.310">
    <property type="entry name" value="ERV/ALR sulfhydryl oxidase domain"/>
    <property type="match status" value="1"/>
</dbReference>
<dbReference type="Proteomes" id="UP000186303">
    <property type="component" value="Chromosome 4"/>
</dbReference>
<evidence type="ECO:0000256" key="5">
    <source>
        <dbReference type="ARBA" id="ARBA00023157"/>
    </source>
</evidence>
<dbReference type="VEuPathDB" id="FungiDB:MSYG_3005"/>
<dbReference type="STRING" id="1230383.M5E9G6"/>
<dbReference type="RefSeq" id="XP_018740615.1">
    <property type="nucleotide sequence ID" value="XM_018883902.1"/>
</dbReference>
<reference evidence="8" key="1">
    <citation type="journal article" date="2017" name="Nucleic Acids Res.">
        <title>Proteogenomics produces comprehensive and highly accurate protein-coding gene annotation in a complete genome assembly of Malassezia sympodialis.</title>
        <authorList>
            <person name="Zhu Y."/>
            <person name="Engstroem P.G."/>
            <person name="Tellgren-Roth C."/>
            <person name="Baudo C.D."/>
            <person name="Kennell J.C."/>
            <person name="Sun S."/>
            <person name="Billmyre R.B."/>
            <person name="Schroeder M.S."/>
            <person name="Andersson A."/>
            <person name="Holm T."/>
            <person name="Sigurgeirsson B."/>
            <person name="Wu G."/>
            <person name="Sankaranarayanan S.R."/>
            <person name="Siddharthan R."/>
            <person name="Sanyal K."/>
            <person name="Lundeberg J."/>
            <person name="Nystedt B."/>
            <person name="Boekhout T."/>
            <person name="Dawson T.L. Jr."/>
            <person name="Heitman J."/>
            <person name="Scheynius A."/>
            <person name="Lehtioe J."/>
        </authorList>
    </citation>
    <scope>NUCLEOTIDE SEQUENCE [LARGE SCALE GENOMIC DNA]</scope>
    <source>
        <strain evidence="8">ATCC 42132</strain>
    </source>
</reference>
<evidence type="ECO:0000256" key="1">
    <source>
        <dbReference type="ARBA" id="ARBA00001974"/>
    </source>
</evidence>
<dbReference type="InterPro" id="IPR039799">
    <property type="entry name" value="ALR/ERV"/>
</dbReference>
<dbReference type="OrthoDB" id="59470at2759"/>
<organism evidence="7 8">
    <name type="scientific">Malassezia sympodialis (strain ATCC 42132)</name>
    <name type="common">Atopic eczema-associated yeast</name>
    <dbReference type="NCBI Taxonomy" id="1230383"/>
    <lineage>
        <taxon>Eukaryota</taxon>
        <taxon>Fungi</taxon>
        <taxon>Dikarya</taxon>
        <taxon>Basidiomycota</taxon>
        <taxon>Ustilaginomycotina</taxon>
        <taxon>Malasseziomycetes</taxon>
        <taxon>Malasseziales</taxon>
        <taxon>Malasseziaceae</taxon>
        <taxon>Malassezia</taxon>
    </lineage>
</organism>
<dbReference type="Pfam" id="PF04777">
    <property type="entry name" value="Evr1_Alr"/>
    <property type="match status" value="1"/>
</dbReference>
<comment type="catalytic activity">
    <reaction evidence="6">
        <text>2 R'C(R)SH + O2 = R'C(R)S-S(R)CR' + H2O2</text>
        <dbReference type="Rhea" id="RHEA:17357"/>
        <dbReference type="ChEBI" id="CHEBI:15379"/>
        <dbReference type="ChEBI" id="CHEBI:16240"/>
        <dbReference type="ChEBI" id="CHEBI:16520"/>
        <dbReference type="ChEBI" id="CHEBI:17412"/>
        <dbReference type="EC" id="1.8.3.2"/>
    </reaction>
</comment>
<dbReference type="EMBL" id="LT671824">
    <property type="protein sequence ID" value="SHO78658.1"/>
    <property type="molecule type" value="Genomic_DNA"/>
</dbReference>
<gene>
    <name evidence="7" type="ORF">MSYG_3005</name>
</gene>